<protein>
    <submittedName>
        <fullName evidence="1">Uncharacterized protein</fullName>
    </submittedName>
</protein>
<gene>
    <name evidence="1" type="ORF">ACFO6V_27980</name>
</gene>
<dbReference type="EMBL" id="JBHSFI010000012">
    <property type="protein sequence ID" value="MFC4632113.1"/>
    <property type="molecule type" value="Genomic_DNA"/>
</dbReference>
<evidence type="ECO:0000313" key="2">
    <source>
        <dbReference type="Proteomes" id="UP001596011"/>
    </source>
</evidence>
<dbReference type="RefSeq" id="WP_377142434.1">
    <property type="nucleotide sequence ID" value="NZ_JBHSFI010000012.1"/>
</dbReference>
<evidence type="ECO:0000313" key="1">
    <source>
        <dbReference type="EMBL" id="MFC4632113.1"/>
    </source>
</evidence>
<name>A0ABV9HQF3_9MICO</name>
<dbReference type="Proteomes" id="UP001596011">
    <property type="component" value="Unassembled WGS sequence"/>
</dbReference>
<accession>A0ABV9HQF3</accession>
<comment type="caution">
    <text evidence="1">The sequence shown here is derived from an EMBL/GenBank/DDBJ whole genome shotgun (WGS) entry which is preliminary data.</text>
</comment>
<proteinExistence type="predicted"/>
<keyword evidence="2" id="KW-1185">Reference proteome</keyword>
<sequence length="385" mass="42600">MITSTPTWTLTMGYVQLPILSGTLNISAQAMPAVGGGFVVPFDQQIYDALDARSFTLNELTVRGERTYWTSNSLAYLSEMFEGMTLGEVSAAFDGMTLGDVSEMFGTPLTEGAPAENESIDLTLYSRGVSKDLRSGTMTIIVSSSEVWLTDWAIANSADVAALDEVKDSLAPNTLRWNVEPAVSVAIGKDVDFGPYGGNAMSGEYEVPDLKGMTAFEAIRGALEDKDLSLRVQPNGDFVLKPPMSNITGNLDWFEFWPYDTIDVVEEVNRNGDWYDSAYLISRQDSGALKTAGYPSTFHSRTWVEYMPDNTKPTTAMAQAIVNRTKKRGHTITLTAPARMGIWYRDYFVYWPVLEPVESEIVWQVDSVSYDLFTDRMTLTGIIPD</sequence>
<organism evidence="1 2">
    <name type="scientific">Promicromonospora alba</name>
    <dbReference type="NCBI Taxonomy" id="1616110"/>
    <lineage>
        <taxon>Bacteria</taxon>
        <taxon>Bacillati</taxon>
        <taxon>Actinomycetota</taxon>
        <taxon>Actinomycetes</taxon>
        <taxon>Micrococcales</taxon>
        <taxon>Promicromonosporaceae</taxon>
        <taxon>Promicromonospora</taxon>
    </lineage>
</organism>
<reference evidence="2" key="1">
    <citation type="journal article" date="2019" name="Int. J. Syst. Evol. Microbiol.">
        <title>The Global Catalogue of Microorganisms (GCM) 10K type strain sequencing project: providing services to taxonomists for standard genome sequencing and annotation.</title>
        <authorList>
            <consortium name="The Broad Institute Genomics Platform"/>
            <consortium name="The Broad Institute Genome Sequencing Center for Infectious Disease"/>
            <person name="Wu L."/>
            <person name="Ma J."/>
        </authorList>
    </citation>
    <scope>NUCLEOTIDE SEQUENCE [LARGE SCALE GENOMIC DNA]</scope>
    <source>
        <strain evidence="2">CCUG 42722</strain>
    </source>
</reference>